<evidence type="ECO:0000313" key="3">
    <source>
        <dbReference type="EMBL" id="PRH86869.1"/>
    </source>
</evidence>
<dbReference type="InterPro" id="IPR006121">
    <property type="entry name" value="HMA_dom"/>
</dbReference>
<comment type="caution">
    <text evidence="3">The sequence shown here is derived from an EMBL/GenBank/DDBJ whole genome shotgun (WGS) entry which is preliminary data.</text>
</comment>
<dbReference type="EMBL" id="PUEJ01000005">
    <property type="protein sequence ID" value="PRH86869.1"/>
    <property type="molecule type" value="Genomic_DNA"/>
</dbReference>
<accession>A0A2S9QBZ1</accession>
<dbReference type="OrthoDB" id="9801832at2"/>
<protein>
    <recommendedName>
        <fullName evidence="2">HMA domain-containing protein</fullName>
    </recommendedName>
</protein>
<sequence>MITLKVPEMSCGHCAKTITGALQAIDPGAAVEIDLGTQTVKVASAADEARLRAAIAEAGYENEKLPA</sequence>
<dbReference type="InterPro" id="IPR036163">
    <property type="entry name" value="HMA_dom_sf"/>
</dbReference>
<dbReference type="RefSeq" id="WP_105863093.1">
    <property type="nucleotide sequence ID" value="NZ_PUEJ01000005.1"/>
</dbReference>
<dbReference type="Gene3D" id="3.30.70.100">
    <property type="match status" value="1"/>
</dbReference>
<evidence type="ECO:0000256" key="1">
    <source>
        <dbReference type="ARBA" id="ARBA00022723"/>
    </source>
</evidence>
<reference evidence="3 4" key="1">
    <citation type="submission" date="2018-02" db="EMBL/GenBank/DDBJ databases">
        <title>Whole genome sequencing of endophytic bacterium.</title>
        <authorList>
            <person name="Eedara R."/>
            <person name="Podile A.R."/>
        </authorList>
    </citation>
    <scope>NUCLEOTIDE SEQUENCE [LARGE SCALE GENOMIC DNA]</scope>
    <source>
        <strain evidence="3 4">RP1T</strain>
    </source>
</reference>
<dbReference type="Pfam" id="PF00403">
    <property type="entry name" value="HMA"/>
    <property type="match status" value="1"/>
</dbReference>
<dbReference type="Proteomes" id="UP000237682">
    <property type="component" value="Unassembled WGS sequence"/>
</dbReference>
<dbReference type="PROSITE" id="PS01047">
    <property type="entry name" value="HMA_1"/>
    <property type="match status" value="1"/>
</dbReference>
<name>A0A2S9QBZ1_9HYPH</name>
<organism evidence="3 4">
    <name type="scientific">Labrys okinawensis</name>
    <dbReference type="NCBI Taxonomy" id="346911"/>
    <lineage>
        <taxon>Bacteria</taxon>
        <taxon>Pseudomonadati</taxon>
        <taxon>Pseudomonadota</taxon>
        <taxon>Alphaproteobacteria</taxon>
        <taxon>Hyphomicrobiales</taxon>
        <taxon>Xanthobacteraceae</taxon>
        <taxon>Labrys</taxon>
    </lineage>
</organism>
<keyword evidence="4" id="KW-1185">Reference proteome</keyword>
<gene>
    <name evidence="3" type="ORF">C5L14_16405</name>
</gene>
<dbReference type="PROSITE" id="PS50846">
    <property type="entry name" value="HMA_2"/>
    <property type="match status" value="1"/>
</dbReference>
<dbReference type="CDD" id="cd00371">
    <property type="entry name" value="HMA"/>
    <property type="match status" value="1"/>
</dbReference>
<evidence type="ECO:0000259" key="2">
    <source>
        <dbReference type="PROSITE" id="PS50846"/>
    </source>
</evidence>
<dbReference type="SUPFAM" id="SSF55008">
    <property type="entry name" value="HMA, heavy metal-associated domain"/>
    <property type="match status" value="1"/>
</dbReference>
<keyword evidence="1" id="KW-0479">Metal-binding</keyword>
<dbReference type="AlphaFoldDB" id="A0A2S9QBZ1"/>
<proteinExistence type="predicted"/>
<evidence type="ECO:0000313" key="4">
    <source>
        <dbReference type="Proteomes" id="UP000237682"/>
    </source>
</evidence>
<feature type="domain" description="HMA" evidence="2">
    <location>
        <begin position="1"/>
        <end position="63"/>
    </location>
</feature>
<dbReference type="GO" id="GO:0046872">
    <property type="term" value="F:metal ion binding"/>
    <property type="evidence" value="ECO:0007669"/>
    <property type="project" value="UniProtKB-KW"/>
</dbReference>
<dbReference type="InterPro" id="IPR017969">
    <property type="entry name" value="Heavy-metal-associated_CS"/>
</dbReference>